<accession>A0ABU5HCC7</accession>
<comment type="caution">
    <text evidence="2">The sequence shown here is derived from an EMBL/GenBank/DDBJ whole genome shotgun (WGS) entry which is preliminary data.</text>
</comment>
<organism evidence="2 3">
    <name type="scientific">Hyalangium rubrum</name>
    <dbReference type="NCBI Taxonomy" id="3103134"/>
    <lineage>
        <taxon>Bacteria</taxon>
        <taxon>Pseudomonadati</taxon>
        <taxon>Myxococcota</taxon>
        <taxon>Myxococcia</taxon>
        <taxon>Myxococcales</taxon>
        <taxon>Cystobacterineae</taxon>
        <taxon>Archangiaceae</taxon>
        <taxon>Hyalangium</taxon>
    </lineage>
</organism>
<dbReference type="InterPro" id="IPR003192">
    <property type="entry name" value="Porin_LamB"/>
</dbReference>
<dbReference type="SUPFAM" id="SSF56935">
    <property type="entry name" value="Porins"/>
    <property type="match status" value="1"/>
</dbReference>
<sequence length="457" mass="50204">MVSLLAVLSFLALPSPAHAALESGPLEIGMYGRMGVAWNPQNGQFVQGQTLNLLGVTLGGRFEEGDYLEPTIKLHIVRPSTEDTTKTYFHFVLTPSMFSANGSFLGAFANNFSANLRIELFQAYLEAGNIFVPDLKVWAGQRFYRGTDVHIADYFYFNNLASQGFGAKYKGLDVAVLLQTNRNQGLYAIDQDGDPNTSNPLIQRQRTTFVGQYVLPVMEKHSLQFLGEFHYLPAARTNIGSQALARRDYGYVGGVKGRLDLGNGSFNELSVRVGGGIANGAFGASQTWSTYGRTNEDDRYGGALGVEAVEHILVNVNPLLSLNGYGIFQYSQGASGLSQDHAMNFATGVRSFLYLHNQFHLINELSFQGVATGLPEGVESPPLPWATKFSIVPTIVPSGERSAWARPHLRFIYTLAYYSEGARSAARANSSVASPYLRNFGPREFGHFLGARAEWWF</sequence>
<feature type="chain" id="PRO_5046984074" evidence="1">
    <location>
        <begin position="20"/>
        <end position="457"/>
    </location>
</feature>
<evidence type="ECO:0000313" key="2">
    <source>
        <dbReference type="EMBL" id="MDY7231110.1"/>
    </source>
</evidence>
<dbReference type="RefSeq" id="WP_321549820.1">
    <property type="nucleotide sequence ID" value="NZ_JAXIVS010000013.1"/>
</dbReference>
<proteinExistence type="predicted"/>
<feature type="signal peptide" evidence="1">
    <location>
        <begin position="1"/>
        <end position="19"/>
    </location>
</feature>
<protein>
    <submittedName>
        <fullName evidence="2">Carbohydrate porin</fullName>
    </submittedName>
</protein>
<evidence type="ECO:0000256" key="1">
    <source>
        <dbReference type="SAM" id="SignalP"/>
    </source>
</evidence>
<dbReference type="EMBL" id="JAXIVS010000013">
    <property type="protein sequence ID" value="MDY7231110.1"/>
    <property type="molecule type" value="Genomic_DNA"/>
</dbReference>
<reference evidence="2 3" key="1">
    <citation type="submission" date="2023-12" db="EMBL/GenBank/DDBJ databases">
        <title>the genome sequence of Hyalangium sp. s54d21.</title>
        <authorList>
            <person name="Zhang X."/>
        </authorList>
    </citation>
    <scope>NUCLEOTIDE SEQUENCE [LARGE SCALE GENOMIC DNA]</scope>
    <source>
        <strain evidence="3">s54d21</strain>
    </source>
</reference>
<keyword evidence="1" id="KW-0732">Signal</keyword>
<dbReference type="InterPro" id="IPR036998">
    <property type="entry name" value="Porin_LamB_sf"/>
</dbReference>
<name>A0ABU5HCC7_9BACT</name>
<evidence type="ECO:0000313" key="3">
    <source>
        <dbReference type="Proteomes" id="UP001291309"/>
    </source>
</evidence>
<keyword evidence="3" id="KW-1185">Reference proteome</keyword>
<dbReference type="Pfam" id="PF02264">
    <property type="entry name" value="LamB"/>
    <property type="match status" value="1"/>
</dbReference>
<dbReference type="Proteomes" id="UP001291309">
    <property type="component" value="Unassembled WGS sequence"/>
</dbReference>
<dbReference type="Gene3D" id="2.40.170.10">
    <property type="entry name" value="Porin, LamB type"/>
    <property type="match status" value="1"/>
</dbReference>
<gene>
    <name evidence="2" type="ORF">SYV04_32275</name>
</gene>